<protein>
    <submittedName>
        <fullName evidence="4">Alpha/beta fold hydrolase</fullName>
    </submittedName>
</protein>
<dbReference type="InterPro" id="IPR008220">
    <property type="entry name" value="HAT_MetX-like"/>
</dbReference>
<gene>
    <name evidence="4" type="ORF">HRQ87_01915</name>
</gene>
<dbReference type="RefSeq" id="WP_174134662.1">
    <property type="nucleotide sequence ID" value="NZ_JABUFE010000001.1"/>
</dbReference>
<reference evidence="4 5" key="1">
    <citation type="submission" date="2020-06" db="EMBL/GenBank/DDBJ databases">
        <title>Sulfitobacter algicola sp. nov., isolated from green algae.</title>
        <authorList>
            <person name="Wang C."/>
        </authorList>
    </citation>
    <scope>NUCLEOTIDE SEQUENCE [LARGE SCALE GENOMIC DNA]</scope>
    <source>
        <strain evidence="4 5">1151</strain>
    </source>
</reference>
<keyword evidence="5" id="KW-1185">Reference proteome</keyword>
<feature type="signal peptide" evidence="2">
    <location>
        <begin position="1"/>
        <end position="23"/>
    </location>
</feature>
<evidence type="ECO:0000256" key="1">
    <source>
        <dbReference type="ARBA" id="ARBA00022679"/>
    </source>
</evidence>
<dbReference type="PANTHER" id="PTHR32268">
    <property type="entry name" value="HOMOSERINE O-ACETYLTRANSFERASE"/>
    <property type="match status" value="1"/>
</dbReference>
<evidence type="ECO:0000313" key="4">
    <source>
        <dbReference type="EMBL" id="NSX53546.1"/>
    </source>
</evidence>
<keyword evidence="4" id="KW-0378">Hydrolase</keyword>
<dbReference type="InterPro" id="IPR000073">
    <property type="entry name" value="AB_hydrolase_1"/>
</dbReference>
<evidence type="ECO:0000259" key="3">
    <source>
        <dbReference type="Pfam" id="PF00561"/>
    </source>
</evidence>
<feature type="domain" description="AB hydrolase-1" evidence="3">
    <location>
        <begin position="65"/>
        <end position="302"/>
    </location>
</feature>
<accession>A0ABX2INK4</accession>
<dbReference type="PIRSF" id="PIRSF000443">
    <property type="entry name" value="Homoser_Ac_trans"/>
    <property type="match status" value="1"/>
</dbReference>
<comment type="caution">
    <text evidence="4">The sequence shown here is derived from an EMBL/GenBank/DDBJ whole genome shotgun (WGS) entry which is preliminary data.</text>
</comment>
<keyword evidence="1" id="KW-0808">Transferase</keyword>
<dbReference type="Pfam" id="PF00561">
    <property type="entry name" value="Abhydrolase_1"/>
    <property type="match status" value="1"/>
</dbReference>
<feature type="chain" id="PRO_5046836533" evidence="2">
    <location>
        <begin position="24"/>
        <end position="357"/>
    </location>
</feature>
<evidence type="ECO:0000256" key="2">
    <source>
        <dbReference type="SAM" id="SignalP"/>
    </source>
</evidence>
<dbReference type="PANTHER" id="PTHR32268:SF11">
    <property type="entry name" value="HOMOSERINE O-ACETYLTRANSFERASE"/>
    <property type="match status" value="1"/>
</dbReference>
<dbReference type="EMBL" id="JABUFE010000001">
    <property type="protein sequence ID" value="NSX53546.1"/>
    <property type="molecule type" value="Genomic_DNA"/>
</dbReference>
<keyword evidence="2" id="KW-0732">Signal</keyword>
<dbReference type="Proteomes" id="UP000777935">
    <property type="component" value="Unassembled WGS sequence"/>
</dbReference>
<dbReference type="GO" id="GO:0016787">
    <property type="term" value="F:hydrolase activity"/>
    <property type="evidence" value="ECO:0007669"/>
    <property type="project" value="UniProtKB-KW"/>
</dbReference>
<dbReference type="SUPFAM" id="SSF53474">
    <property type="entry name" value="alpha/beta-Hydrolases"/>
    <property type="match status" value="1"/>
</dbReference>
<proteinExistence type="predicted"/>
<sequence>MKNILFKTLFIAATASVIQPVLAQDAAYPEPERNTYVIENFEFETGEILPEMNVSYLTIGDPENPPVLITHGTTGQATSMLGDAFAGNLYGPGQPLDAEKYFLILVDTIGAGESSKPSDGMRASFPEHTLLDMVNAQKILLEDGLGIDRLHVKIGFSMGGMLTWTWLTEYPDFMDGGVPIASLPGPMAGRNWMMRRMVIDAVRDDPAWNDGNYEEQPPMLRYMSAWFGMATSGGNLRLQELGATNEMASAYVDERKANQKVGDANDVMYMWNASRNFDPTPKLGDITAQVLLLISQDDERNPVELPMLAEGMAMVPNGQVYIVPEGPETRGHGTTYDASYYADQLAEFLKGLPNAPE</sequence>
<name>A0ABX2INK4_9RHOB</name>
<evidence type="ECO:0000313" key="5">
    <source>
        <dbReference type="Proteomes" id="UP000777935"/>
    </source>
</evidence>
<dbReference type="NCBIfam" id="NF005071">
    <property type="entry name" value="PRK06489.1"/>
    <property type="match status" value="1"/>
</dbReference>
<dbReference type="InterPro" id="IPR029058">
    <property type="entry name" value="AB_hydrolase_fold"/>
</dbReference>
<dbReference type="Gene3D" id="3.40.50.1820">
    <property type="entry name" value="alpha/beta hydrolase"/>
    <property type="match status" value="1"/>
</dbReference>
<organism evidence="4 5">
    <name type="scientific">Parasulfitobacter algicola</name>
    <dbReference type="NCBI Taxonomy" id="2614809"/>
    <lineage>
        <taxon>Bacteria</taxon>
        <taxon>Pseudomonadati</taxon>
        <taxon>Pseudomonadota</taxon>
        <taxon>Alphaproteobacteria</taxon>
        <taxon>Rhodobacterales</taxon>
        <taxon>Roseobacteraceae</taxon>
        <taxon>Parasulfitobacter</taxon>
    </lineage>
</organism>